<feature type="region of interest" description="Disordered" evidence="1">
    <location>
        <begin position="1"/>
        <end position="52"/>
    </location>
</feature>
<reference evidence="5" key="3">
    <citation type="submission" date="2016-11" db="EMBL/GenBank/DDBJ databases">
        <authorList>
            <person name="Varghese N."/>
            <person name="Submissions S."/>
        </authorList>
    </citation>
    <scope>NUCLEOTIDE SEQUENCE [LARGE SCALE GENOMIC DNA]</scope>
    <source>
        <strain evidence="5">DX253</strain>
    </source>
</reference>
<dbReference type="AlphaFoldDB" id="E7QRQ8"/>
<sequence>MDLRGECQNGTRTSGATPSSAEPSARGTPISWELGDHLSDCNDVPRVTERTESGRTKTIYDLTEETYLVQTRTPVGRERYREVPKRDLDA</sequence>
<dbReference type="EMBL" id="AEMG01000006">
    <property type="protein sequence ID" value="EFW92677.1"/>
    <property type="molecule type" value="Genomic_DNA"/>
</dbReference>
<proteinExistence type="predicted"/>
<dbReference type="EMBL" id="FRAN01000001">
    <property type="protein sequence ID" value="SHK16015.1"/>
    <property type="molecule type" value="Genomic_DNA"/>
</dbReference>
<organism evidence="2 4">
    <name type="scientific">Haladaptatus paucihalophilus DX253</name>
    <dbReference type="NCBI Taxonomy" id="797209"/>
    <lineage>
        <taxon>Archaea</taxon>
        <taxon>Methanobacteriati</taxon>
        <taxon>Methanobacteriota</taxon>
        <taxon>Stenosarchaea group</taxon>
        <taxon>Halobacteria</taxon>
        <taxon>Halobacteriales</taxon>
        <taxon>Haladaptataceae</taxon>
        <taxon>Haladaptatus</taxon>
    </lineage>
</organism>
<accession>E7QRQ8</accession>
<dbReference type="RefSeq" id="WP_007978479.1">
    <property type="nucleotide sequence ID" value="NZ_AEMG01000006.1"/>
</dbReference>
<evidence type="ECO:0000313" key="5">
    <source>
        <dbReference type="Proteomes" id="UP000184203"/>
    </source>
</evidence>
<evidence type="ECO:0000313" key="3">
    <source>
        <dbReference type="EMBL" id="SHK16015.1"/>
    </source>
</evidence>
<dbReference type="Proteomes" id="UP000184203">
    <property type="component" value="Unassembled WGS sequence"/>
</dbReference>
<dbReference type="PATRIC" id="fig|797209.4.peg.1475"/>
<reference evidence="2 4" key="1">
    <citation type="journal article" date="2014" name="ISME J.">
        <title>Trehalose/2-sulfotrehalose biosynthesis and glycine-betaine uptake are widely spread mechanisms for osmoadaptation in the Halobacteriales.</title>
        <authorList>
            <person name="Youssef N.H."/>
            <person name="Savage-Ashlock K.N."/>
            <person name="McCully A.L."/>
            <person name="Luedtke B."/>
            <person name="Shaw E.I."/>
            <person name="Hoff W.D."/>
            <person name="Elshahed M.S."/>
        </authorList>
    </citation>
    <scope>NUCLEOTIDE SEQUENCE [LARGE SCALE GENOMIC DNA]</scope>
    <source>
        <strain evidence="2 4">DX253</strain>
    </source>
</reference>
<keyword evidence="5" id="KW-1185">Reference proteome</keyword>
<evidence type="ECO:0000313" key="2">
    <source>
        <dbReference type="EMBL" id="EFW92677.1"/>
    </source>
</evidence>
<gene>
    <name evidence="3" type="ORF">SAMN05444342_0780</name>
    <name evidence="2" type="ORF">ZOD2009_07404</name>
</gene>
<dbReference type="Proteomes" id="UP000003751">
    <property type="component" value="Unassembled WGS sequence"/>
</dbReference>
<name>E7QRQ8_HALPU</name>
<feature type="compositionally biased region" description="Polar residues" evidence="1">
    <location>
        <begin position="8"/>
        <end position="22"/>
    </location>
</feature>
<reference evidence="3" key="2">
    <citation type="submission" date="2016-11" db="EMBL/GenBank/DDBJ databases">
        <authorList>
            <person name="Jaros S."/>
            <person name="Januszkiewicz K."/>
            <person name="Wedrychowicz H."/>
        </authorList>
    </citation>
    <scope>NUCLEOTIDE SEQUENCE [LARGE SCALE GENOMIC DNA]</scope>
    <source>
        <strain evidence="3">DX253</strain>
    </source>
</reference>
<protein>
    <submittedName>
        <fullName evidence="2">Uncharacterized protein</fullName>
    </submittedName>
</protein>
<evidence type="ECO:0000313" key="4">
    <source>
        <dbReference type="Proteomes" id="UP000003751"/>
    </source>
</evidence>
<dbReference type="OrthoDB" id="166257at2157"/>
<evidence type="ECO:0000256" key="1">
    <source>
        <dbReference type="SAM" id="MobiDB-lite"/>
    </source>
</evidence>